<dbReference type="STRING" id="1790137.AXE80_10180"/>
<keyword evidence="4" id="KW-0378">Hydrolase</keyword>
<dbReference type="PROSITE" id="PS51762">
    <property type="entry name" value="GH16_2"/>
    <property type="match status" value="1"/>
</dbReference>
<dbReference type="PANTHER" id="PTHR10963:SF55">
    <property type="entry name" value="GLYCOSIDE HYDROLASE FAMILY 16 PROTEIN"/>
    <property type="match status" value="1"/>
</dbReference>
<evidence type="ECO:0000256" key="2">
    <source>
        <dbReference type="SAM" id="SignalP"/>
    </source>
</evidence>
<dbReference type="Gene3D" id="2.60.120.200">
    <property type="match status" value="1"/>
</dbReference>
<dbReference type="InterPro" id="IPR013320">
    <property type="entry name" value="ConA-like_dom_sf"/>
</dbReference>
<dbReference type="OrthoDB" id="973752at2"/>
<reference evidence="4 5" key="1">
    <citation type="submission" date="2016-02" db="EMBL/GenBank/DDBJ databases">
        <authorList>
            <person name="Wen L."/>
            <person name="He K."/>
            <person name="Yang H."/>
        </authorList>
    </citation>
    <scope>NUCLEOTIDE SEQUENCE [LARGE SCALE GENOMIC DNA]</scope>
    <source>
        <strain evidence="4 5">CZ1127</strain>
    </source>
</reference>
<organism evidence="4 5">
    <name type="scientific">Wenyingzhuangia fucanilytica</name>
    <dbReference type="NCBI Taxonomy" id="1790137"/>
    <lineage>
        <taxon>Bacteria</taxon>
        <taxon>Pseudomonadati</taxon>
        <taxon>Bacteroidota</taxon>
        <taxon>Flavobacteriia</taxon>
        <taxon>Flavobacteriales</taxon>
        <taxon>Flavobacteriaceae</taxon>
        <taxon>Wenyingzhuangia</taxon>
    </lineage>
</organism>
<dbReference type="SUPFAM" id="SSF49899">
    <property type="entry name" value="Concanavalin A-like lectins/glucanases"/>
    <property type="match status" value="1"/>
</dbReference>
<keyword evidence="5" id="KW-1185">Reference proteome</keyword>
<feature type="domain" description="GH16" evidence="3">
    <location>
        <begin position="42"/>
        <end position="316"/>
    </location>
</feature>
<gene>
    <name evidence="4" type="ORF">AXE80_10180</name>
</gene>
<comment type="similarity">
    <text evidence="1">Belongs to the glycosyl hydrolase 16 family.</text>
</comment>
<evidence type="ECO:0000256" key="1">
    <source>
        <dbReference type="ARBA" id="ARBA00006865"/>
    </source>
</evidence>
<dbReference type="EMBL" id="CP014224">
    <property type="protein sequence ID" value="ANW96620.1"/>
    <property type="molecule type" value="Genomic_DNA"/>
</dbReference>
<dbReference type="KEGG" id="wfu:AXE80_10180"/>
<feature type="signal peptide" evidence="2">
    <location>
        <begin position="1"/>
        <end position="25"/>
    </location>
</feature>
<dbReference type="InterPro" id="IPR050546">
    <property type="entry name" value="Glycosyl_Hydrlase_16"/>
</dbReference>
<dbReference type="Gene3D" id="2.60.120.260">
    <property type="entry name" value="Galactose-binding domain-like"/>
    <property type="match status" value="1"/>
</dbReference>
<accession>A0A1B1Y774</accession>
<feature type="chain" id="PRO_5008532685" evidence="2">
    <location>
        <begin position="26"/>
        <end position="502"/>
    </location>
</feature>
<keyword evidence="2" id="KW-0732">Signal</keyword>
<dbReference type="Pfam" id="PF00722">
    <property type="entry name" value="Glyco_hydro_16"/>
    <property type="match status" value="1"/>
</dbReference>
<proteinExistence type="inferred from homology"/>
<protein>
    <submittedName>
        <fullName evidence="4">Glycoside hydrolase</fullName>
    </submittedName>
</protein>
<evidence type="ECO:0000259" key="3">
    <source>
        <dbReference type="PROSITE" id="PS51762"/>
    </source>
</evidence>
<name>A0A1B1Y774_9FLAO</name>
<dbReference type="SMR" id="A0A1B1Y774"/>
<sequence length="502" mass="57718">MKHYKFRTSLLLALFICLNISCQNIKNHTEASNKVSAYHKSQVSKIAPYSDPENKDGWVLNQELSDEFNGTEIDTVKWFVEGLNDNYYIWKGRAPSQFVPHNVIVEDDKLKLRTNWEPDYKFYEESYSDGNMGTSKYGEYKGKPMPVTTAGVLTNKRFLYGYMEVKSKVGNAAITGAFWAIGHEQELDVYELMGNPKVKTGNIREDSYLATAHDWSPPAQRPTKIFNHEENLDFRTADDFHVYGAEWGVDYLKLFIDGKMIRHFTQDQLGTAFVLNNPMEVWLDSEIFFWLGMPHKEELPVDFEIEYMRVWQKPSDNLLAKDAAFYGFEGPILFEENPRPLTLLPEDSTPNDYQKFWIFDEGSAKYLSIVHGDYYHGVNSLKFSGYSKTENLEVKKAVAKAPDGSLNIPAGEYTVSAKVWLDQGVIADKIHLVLKNPNTEIVFDNLKNKPRRQWITIQSKISRKEASGIDDSISIEIRKEDLPKTRAAKFFIDDIEIKKAIN</sequence>
<dbReference type="AlphaFoldDB" id="A0A1B1Y774"/>
<dbReference type="RefSeq" id="WP_068826937.1">
    <property type="nucleotide sequence ID" value="NZ_CP014224.1"/>
</dbReference>
<evidence type="ECO:0000313" key="4">
    <source>
        <dbReference type="EMBL" id="ANW96620.1"/>
    </source>
</evidence>
<evidence type="ECO:0000313" key="5">
    <source>
        <dbReference type="Proteomes" id="UP000092967"/>
    </source>
</evidence>
<dbReference type="GO" id="GO:0004553">
    <property type="term" value="F:hydrolase activity, hydrolyzing O-glycosyl compounds"/>
    <property type="evidence" value="ECO:0007669"/>
    <property type="project" value="InterPro"/>
</dbReference>
<dbReference type="Proteomes" id="UP000092967">
    <property type="component" value="Chromosome"/>
</dbReference>
<dbReference type="GO" id="GO:0005975">
    <property type="term" value="P:carbohydrate metabolic process"/>
    <property type="evidence" value="ECO:0007669"/>
    <property type="project" value="InterPro"/>
</dbReference>
<dbReference type="PANTHER" id="PTHR10963">
    <property type="entry name" value="GLYCOSYL HYDROLASE-RELATED"/>
    <property type="match status" value="1"/>
</dbReference>
<dbReference type="InterPro" id="IPR000757">
    <property type="entry name" value="Beta-glucanase-like"/>
</dbReference>